<dbReference type="EMBL" id="WBKO01000002">
    <property type="protein sequence ID" value="MDV2482338.1"/>
    <property type="molecule type" value="Genomic_DNA"/>
</dbReference>
<evidence type="ECO:0000256" key="2">
    <source>
        <dbReference type="SAM" id="Phobius"/>
    </source>
</evidence>
<feature type="region of interest" description="Disordered" evidence="1">
    <location>
        <begin position="218"/>
        <end position="263"/>
    </location>
</feature>
<keyword evidence="2" id="KW-1133">Transmembrane helix</keyword>
<name>A0ABU3X2P6_9EURY</name>
<reference evidence="3 4" key="1">
    <citation type="submission" date="2019-10" db="EMBL/GenBank/DDBJ databases">
        <title>Isolation and characterization of Methanoculleus sp. Wushi-C6 from a hot spring well.</title>
        <authorList>
            <person name="Chen S.-C."/>
            <person name="Lan Z.-H."/>
            <person name="You Y.-T."/>
            <person name="Lai M.-C."/>
        </authorList>
    </citation>
    <scope>NUCLEOTIDE SEQUENCE [LARGE SCALE GENOMIC DNA]</scope>
    <source>
        <strain evidence="3 4">Wushi-C6</strain>
    </source>
</reference>
<keyword evidence="2" id="KW-0812">Transmembrane</keyword>
<protein>
    <submittedName>
        <fullName evidence="3">Uncharacterized protein</fullName>
    </submittedName>
</protein>
<evidence type="ECO:0000313" key="3">
    <source>
        <dbReference type="EMBL" id="MDV2482338.1"/>
    </source>
</evidence>
<keyword evidence="2" id="KW-0472">Membrane</keyword>
<keyword evidence="4" id="KW-1185">Reference proteome</keyword>
<gene>
    <name evidence="3" type="ORF">F8E02_10065</name>
</gene>
<accession>A0ABU3X2P6</accession>
<comment type="caution">
    <text evidence="3">The sequence shown here is derived from an EMBL/GenBank/DDBJ whole genome shotgun (WGS) entry which is preliminary data.</text>
</comment>
<proteinExistence type="predicted"/>
<evidence type="ECO:0000256" key="1">
    <source>
        <dbReference type="SAM" id="MobiDB-lite"/>
    </source>
</evidence>
<dbReference type="RefSeq" id="WP_317065401.1">
    <property type="nucleotide sequence ID" value="NZ_WBKO01000002.1"/>
</dbReference>
<evidence type="ECO:0000313" key="4">
    <source>
        <dbReference type="Proteomes" id="UP001281203"/>
    </source>
</evidence>
<dbReference type="Proteomes" id="UP001281203">
    <property type="component" value="Unassembled WGS sequence"/>
</dbReference>
<feature type="transmembrane region" description="Helical" evidence="2">
    <location>
        <begin position="7"/>
        <end position="24"/>
    </location>
</feature>
<organism evidence="3 4">
    <name type="scientific">Methanoculleus caldifontis</name>
    <dbReference type="NCBI Taxonomy" id="2651577"/>
    <lineage>
        <taxon>Archaea</taxon>
        <taxon>Methanobacteriati</taxon>
        <taxon>Methanobacteriota</taxon>
        <taxon>Stenosarchaea group</taxon>
        <taxon>Methanomicrobia</taxon>
        <taxon>Methanomicrobiales</taxon>
        <taxon>Methanomicrobiaceae</taxon>
        <taxon>Methanoculleus</taxon>
    </lineage>
</organism>
<feature type="transmembrane region" description="Helical" evidence="2">
    <location>
        <begin position="30"/>
        <end position="52"/>
    </location>
</feature>
<sequence>MRERLRRPLLFLITVGTGSLIIIFDAPVEVIVAGTVLAGFLALVITGALDLAELRPSRLRSALRERKDAPKAAATKPPAVAAEKPSRLRGFASKEIDLSGMIGTLAASIRETIAHARAPEGEKRSRIESIDAMLDAAVDGTVPGPATPVPPKAGGSAADPLASLADLDLDSLDALDLDGESSGTGTAFDPDQITLLSGEDADAVSAILRAHQNDLDDLELPSGIEIPGDAGEPAAALPPMAADVPELPGGDGMPDMSALGDDLSALDDLDAGEIEIEGEEPDTEEPEPEDEIAEEAEIAPEEDFDMVSFASGGAADDDLISAIKSDSKKKKFVEDISLVRELRGEKFAARDLAADLEDIVATMKSQ</sequence>